<reference evidence="2" key="1">
    <citation type="submission" date="2020-11" db="EMBL/GenBank/DDBJ databases">
        <title>Sequencing the genomes of 1000 actinobacteria strains.</title>
        <authorList>
            <person name="Klenk H.-P."/>
        </authorList>
    </citation>
    <scope>NUCLEOTIDE SEQUENCE</scope>
    <source>
        <strain evidence="2">DSM 45356</strain>
    </source>
</reference>
<gene>
    <name evidence="2" type="ORF">IW245_007825</name>
</gene>
<dbReference type="Proteomes" id="UP000622552">
    <property type="component" value="Unassembled WGS sequence"/>
</dbReference>
<dbReference type="AlphaFoldDB" id="A0A8J7H029"/>
<dbReference type="EMBL" id="JADOUF010000001">
    <property type="protein sequence ID" value="MBG6141631.1"/>
    <property type="molecule type" value="Genomic_DNA"/>
</dbReference>
<evidence type="ECO:0000313" key="3">
    <source>
        <dbReference type="Proteomes" id="UP000622552"/>
    </source>
</evidence>
<feature type="compositionally biased region" description="Basic and acidic residues" evidence="1">
    <location>
        <begin position="24"/>
        <end position="33"/>
    </location>
</feature>
<evidence type="ECO:0000313" key="2">
    <source>
        <dbReference type="EMBL" id="MBG6141631.1"/>
    </source>
</evidence>
<organism evidence="2 3">
    <name type="scientific">Longispora fulva</name>
    <dbReference type="NCBI Taxonomy" id="619741"/>
    <lineage>
        <taxon>Bacteria</taxon>
        <taxon>Bacillati</taxon>
        <taxon>Actinomycetota</taxon>
        <taxon>Actinomycetes</taxon>
        <taxon>Micromonosporales</taxon>
        <taxon>Micromonosporaceae</taxon>
        <taxon>Longispora</taxon>
    </lineage>
</organism>
<dbReference type="RefSeq" id="WP_197008021.1">
    <property type="nucleotide sequence ID" value="NZ_BONS01000013.1"/>
</dbReference>
<comment type="caution">
    <text evidence="2">The sequence shown here is derived from an EMBL/GenBank/DDBJ whole genome shotgun (WGS) entry which is preliminary data.</text>
</comment>
<proteinExistence type="predicted"/>
<sequence length="69" mass="7464">MTGAHRQQGDDVEPLADGSVPAEDDARLRRPDDDTLEGLDVEHGAEVSAEDVRVDAEARAGTLFPHRPM</sequence>
<feature type="compositionally biased region" description="Basic and acidic residues" evidence="1">
    <location>
        <begin position="40"/>
        <end position="53"/>
    </location>
</feature>
<feature type="region of interest" description="Disordered" evidence="1">
    <location>
        <begin position="1"/>
        <end position="53"/>
    </location>
</feature>
<protein>
    <submittedName>
        <fullName evidence="2">Uncharacterized protein</fullName>
    </submittedName>
</protein>
<evidence type="ECO:0000256" key="1">
    <source>
        <dbReference type="SAM" id="MobiDB-lite"/>
    </source>
</evidence>
<keyword evidence="3" id="KW-1185">Reference proteome</keyword>
<accession>A0A8J7H029</accession>
<name>A0A8J7H029_9ACTN</name>